<protein>
    <submittedName>
        <fullName evidence="1">Uncharacterized protein</fullName>
    </submittedName>
</protein>
<organism evidence="1">
    <name type="scientific">Rhizophora mucronata</name>
    <name type="common">Asiatic mangrove</name>
    <dbReference type="NCBI Taxonomy" id="61149"/>
    <lineage>
        <taxon>Eukaryota</taxon>
        <taxon>Viridiplantae</taxon>
        <taxon>Streptophyta</taxon>
        <taxon>Embryophyta</taxon>
        <taxon>Tracheophyta</taxon>
        <taxon>Spermatophyta</taxon>
        <taxon>Magnoliopsida</taxon>
        <taxon>eudicotyledons</taxon>
        <taxon>Gunneridae</taxon>
        <taxon>Pentapetalae</taxon>
        <taxon>rosids</taxon>
        <taxon>fabids</taxon>
        <taxon>Malpighiales</taxon>
        <taxon>Rhizophoraceae</taxon>
        <taxon>Rhizophora</taxon>
    </lineage>
</organism>
<evidence type="ECO:0000313" key="1">
    <source>
        <dbReference type="EMBL" id="MBW82793.1"/>
    </source>
</evidence>
<dbReference type="EMBL" id="GGEC01002310">
    <property type="protein sequence ID" value="MBW82793.1"/>
    <property type="molecule type" value="Transcribed_RNA"/>
</dbReference>
<name>A0A2P2INI4_RHIMU</name>
<proteinExistence type="predicted"/>
<dbReference type="AlphaFoldDB" id="A0A2P2INI4"/>
<accession>A0A2P2INI4</accession>
<reference evidence="1" key="1">
    <citation type="submission" date="2018-02" db="EMBL/GenBank/DDBJ databases">
        <title>Rhizophora mucronata_Transcriptome.</title>
        <authorList>
            <person name="Meera S.P."/>
            <person name="Sreeshan A."/>
            <person name="Augustine A."/>
        </authorList>
    </citation>
    <scope>NUCLEOTIDE SEQUENCE</scope>
    <source>
        <tissue evidence="1">Leaf</tissue>
    </source>
</reference>
<sequence>MCYREFKVPNSIDKLFSFN</sequence>